<evidence type="ECO:0000313" key="1">
    <source>
        <dbReference type="EMBL" id="THU84972.1"/>
    </source>
</evidence>
<proteinExistence type="predicted"/>
<accession>A0A4S8LLE3</accession>
<evidence type="ECO:0000313" key="2">
    <source>
        <dbReference type="EMBL" id="THU90059.1"/>
    </source>
</evidence>
<dbReference type="EMBL" id="ML179346">
    <property type="protein sequence ID" value="THU90059.1"/>
    <property type="molecule type" value="Genomic_DNA"/>
</dbReference>
<dbReference type="EMBL" id="ML179571">
    <property type="protein sequence ID" value="THU84972.1"/>
    <property type="molecule type" value="Genomic_DNA"/>
</dbReference>
<sequence>MQVESPEHALLQCMLDRETVDLRQELREVMRRERNWDIPVSLSSEEALDWVRRLVFDWEAVHEMAKFVYRVGKRWSKIPMYRMPGLLEGLGAKL</sequence>
<name>A0A4S8LLE3_DENBC</name>
<evidence type="ECO:0000313" key="3">
    <source>
        <dbReference type="Proteomes" id="UP000297245"/>
    </source>
</evidence>
<gene>
    <name evidence="2" type="ORF">K435DRAFT_781364</name>
    <name evidence="1" type="ORF">K435DRAFT_783541</name>
</gene>
<organism evidence="2 3">
    <name type="scientific">Dendrothele bispora (strain CBS 962.96)</name>
    <dbReference type="NCBI Taxonomy" id="1314807"/>
    <lineage>
        <taxon>Eukaryota</taxon>
        <taxon>Fungi</taxon>
        <taxon>Dikarya</taxon>
        <taxon>Basidiomycota</taxon>
        <taxon>Agaricomycotina</taxon>
        <taxon>Agaricomycetes</taxon>
        <taxon>Agaricomycetidae</taxon>
        <taxon>Agaricales</taxon>
        <taxon>Agaricales incertae sedis</taxon>
        <taxon>Dendrothele</taxon>
    </lineage>
</organism>
<protein>
    <submittedName>
        <fullName evidence="2">Uncharacterized protein</fullName>
    </submittedName>
</protein>
<reference evidence="2 3" key="1">
    <citation type="journal article" date="2019" name="Nat. Ecol. Evol.">
        <title>Megaphylogeny resolves global patterns of mushroom evolution.</title>
        <authorList>
            <person name="Varga T."/>
            <person name="Krizsan K."/>
            <person name="Foldi C."/>
            <person name="Dima B."/>
            <person name="Sanchez-Garcia M."/>
            <person name="Sanchez-Ramirez S."/>
            <person name="Szollosi G.J."/>
            <person name="Szarkandi J.G."/>
            <person name="Papp V."/>
            <person name="Albert L."/>
            <person name="Andreopoulos W."/>
            <person name="Angelini C."/>
            <person name="Antonin V."/>
            <person name="Barry K.W."/>
            <person name="Bougher N.L."/>
            <person name="Buchanan P."/>
            <person name="Buyck B."/>
            <person name="Bense V."/>
            <person name="Catcheside P."/>
            <person name="Chovatia M."/>
            <person name="Cooper J."/>
            <person name="Damon W."/>
            <person name="Desjardin D."/>
            <person name="Finy P."/>
            <person name="Geml J."/>
            <person name="Haridas S."/>
            <person name="Hughes K."/>
            <person name="Justo A."/>
            <person name="Karasinski D."/>
            <person name="Kautmanova I."/>
            <person name="Kiss B."/>
            <person name="Kocsube S."/>
            <person name="Kotiranta H."/>
            <person name="LaButti K.M."/>
            <person name="Lechner B.E."/>
            <person name="Liimatainen K."/>
            <person name="Lipzen A."/>
            <person name="Lukacs Z."/>
            <person name="Mihaltcheva S."/>
            <person name="Morgado L.N."/>
            <person name="Niskanen T."/>
            <person name="Noordeloos M.E."/>
            <person name="Ohm R.A."/>
            <person name="Ortiz-Santana B."/>
            <person name="Ovrebo C."/>
            <person name="Racz N."/>
            <person name="Riley R."/>
            <person name="Savchenko A."/>
            <person name="Shiryaev A."/>
            <person name="Soop K."/>
            <person name="Spirin V."/>
            <person name="Szebenyi C."/>
            <person name="Tomsovsky M."/>
            <person name="Tulloss R.E."/>
            <person name="Uehling J."/>
            <person name="Grigoriev I.V."/>
            <person name="Vagvolgyi C."/>
            <person name="Papp T."/>
            <person name="Martin F.M."/>
            <person name="Miettinen O."/>
            <person name="Hibbett D.S."/>
            <person name="Nagy L.G."/>
        </authorList>
    </citation>
    <scope>NUCLEOTIDE SEQUENCE [LARGE SCALE GENOMIC DNA]</scope>
    <source>
        <strain evidence="2 3">CBS 962.96</strain>
    </source>
</reference>
<keyword evidence="3" id="KW-1185">Reference proteome</keyword>
<dbReference type="AlphaFoldDB" id="A0A4S8LLE3"/>
<dbReference type="OrthoDB" id="3116552at2759"/>
<feature type="non-terminal residue" evidence="2">
    <location>
        <position position="94"/>
    </location>
</feature>
<dbReference type="Proteomes" id="UP000297245">
    <property type="component" value="Unassembled WGS sequence"/>
</dbReference>